<accession>A0A2B4RIE4</accession>
<dbReference type="InterPro" id="IPR041249">
    <property type="entry name" value="HEPN_DZIP3"/>
</dbReference>
<dbReference type="Pfam" id="PF18738">
    <property type="entry name" value="HEPN_DZIP3"/>
    <property type="match status" value="1"/>
</dbReference>
<evidence type="ECO:0000313" key="2">
    <source>
        <dbReference type="EMBL" id="PFX16022.1"/>
    </source>
</evidence>
<evidence type="ECO:0000259" key="1">
    <source>
        <dbReference type="Pfam" id="PF18738"/>
    </source>
</evidence>
<protein>
    <recommendedName>
        <fullName evidence="1">DZIP3-like HEPN domain-containing protein</fullName>
    </recommendedName>
</protein>
<sequence>MAKKYFGTTDLFETGPLLKFRYFTNCHGLDRDSLPLDLDFSKNANIVRLKYFNDVVYSHANQASVDDATFNFYWQDISAAKVVLGGFGYRSAIGKLKNKCMDPLMEVKVKEVMGETQENIRSGFDQLRVDIGKLIDSSPPLKAVQVTKD</sequence>
<name>A0A2B4RIE4_STYPI</name>
<dbReference type="EMBL" id="LSMT01000584">
    <property type="protein sequence ID" value="PFX16022.1"/>
    <property type="molecule type" value="Genomic_DNA"/>
</dbReference>
<proteinExistence type="predicted"/>
<keyword evidence="3" id="KW-1185">Reference proteome</keyword>
<gene>
    <name evidence="2" type="ORF">AWC38_SpisGene19729</name>
</gene>
<feature type="domain" description="DZIP3-like HEPN" evidence="1">
    <location>
        <begin position="30"/>
        <end position="106"/>
    </location>
</feature>
<dbReference type="OrthoDB" id="5958466at2759"/>
<dbReference type="AlphaFoldDB" id="A0A2B4RIE4"/>
<reference evidence="3" key="1">
    <citation type="journal article" date="2017" name="bioRxiv">
        <title>Comparative analysis of the genomes of Stylophora pistillata and Acropora digitifera provides evidence for extensive differences between species of corals.</title>
        <authorList>
            <person name="Voolstra C.R."/>
            <person name="Li Y."/>
            <person name="Liew Y.J."/>
            <person name="Baumgarten S."/>
            <person name="Zoccola D."/>
            <person name="Flot J.-F."/>
            <person name="Tambutte S."/>
            <person name="Allemand D."/>
            <person name="Aranda M."/>
        </authorList>
    </citation>
    <scope>NUCLEOTIDE SEQUENCE [LARGE SCALE GENOMIC DNA]</scope>
</reference>
<comment type="caution">
    <text evidence="2">The sequence shown here is derived from an EMBL/GenBank/DDBJ whole genome shotgun (WGS) entry which is preliminary data.</text>
</comment>
<organism evidence="2 3">
    <name type="scientific">Stylophora pistillata</name>
    <name type="common">Smooth cauliflower coral</name>
    <dbReference type="NCBI Taxonomy" id="50429"/>
    <lineage>
        <taxon>Eukaryota</taxon>
        <taxon>Metazoa</taxon>
        <taxon>Cnidaria</taxon>
        <taxon>Anthozoa</taxon>
        <taxon>Hexacorallia</taxon>
        <taxon>Scleractinia</taxon>
        <taxon>Astrocoeniina</taxon>
        <taxon>Pocilloporidae</taxon>
        <taxon>Stylophora</taxon>
    </lineage>
</organism>
<evidence type="ECO:0000313" key="3">
    <source>
        <dbReference type="Proteomes" id="UP000225706"/>
    </source>
</evidence>
<dbReference type="Proteomes" id="UP000225706">
    <property type="component" value="Unassembled WGS sequence"/>
</dbReference>